<reference evidence="2 3" key="1">
    <citation type="submission" date="2019-09" db="EMBL/GenBank/DDBJ databases">
        <title>In-depth cultivation of the pig gut microbiome towards novel bacterial diversity and tailored functional studies.</title>
        <authorList>
            <person name="Wylensek D."/>
            <person name="Hitch T.C.A."/>
            <person name="Clavel T."/>
        </authorList>
    </citation>
    <scope>NUCLEOTIDE SEQUENCE [LARGE SCALE GENOMIC DNA]</scope>
    <source>
        <strain evidence="2 3">PG-178-WT-4</strain>
    </source>
</reference>
<dbReference type="Gene3D" id="2.30.130.30">
    <property type="entry name" value="Hypothetical protein"/>
    <property type="match status" value="1"/>
</dbReference>
<dbReference type="InterPro" id="IPR015947">
    <property type="entry name" value="PUA-like_sf"/>
</dbReference>
<dbReference type="SMART" id="SM01022">
    <property type="entry name" value="ASCH"/>
    <property type="match status" value="1"/>
</dbReference>
<name>A0A6L5XMT6_9BACT</name>
<sequence>MKALLSIKPEFIEKIFSGEKQVEFRKSCFKEDVQTVVVYATMPVGKIVGEFEIETILSDSPEELWEQTKAVAGISFAFFNEYFSGREVAYGIKIKRVRRYKKALNPYLEEPDFVAPQSFRYIRGENEQLVLT</sequence>
<keyword evidence="3" id="KW-1185">Reference proteome</keyword>
<comment type="caution">
    <text evidence="2">The sequence shown here is derived from an EMBL/GenBank/DDBJ whole genome shotgun (WGS) entry which is preliminary data.</text>
</comment>
<evidence type="ECO:0000313" key="2">
    <source>
        <dbReference type="EMBL" id="MSS28593.1"/>
    </source>
</evidence>
<accession>A0A6L5XMT6</accession>
<evidence type="ECO:0000259" key="1">
    <source>
        <dbReference type="SMART" id="SM01022"/>
    </source>
</evidence>
<dbReference type="Pfam" id="PF04266">
    <property type="entry name" value="ASCH"/>
    <property type="match status" value="1"/>
</dbReference>
<feature type="domain" description="ASCH" evidence="1">
    <location>
        <begin position="5"/>
        <end position="98"/>
    </location>
</feature>
<evidence type="ECO:0000313" key="3">
    <source>
        <dbReference type="Proteomes" id="UP000477488"/>
    </source>
</evidence>
<dbReference type="RefSeq" id="WP_154512138.1">
    <property type="nucleotide sequence ID" value="NZ_VUMH01000012.1"/>
</dbReference>
<dbReference type="InterPro" id="IPR007374">
    <property type="entry name" value="ASCH_domain"/>
</dbReference>
<dbReference type="AlphaFoldDB" id="A0A6L5XMT6"/>
<proteinExistence type="predicted"/>
<dbReference type="EMBL" id="VUMH01000012">
    <property type="protein sequence ID" value="MSS28593.1"/>
    <property type="molecule type" value="Genomic_DNA"/>
</dbReference>
<dbReference type="SUPFAM" id="SSF88697">
    <property type="entry name" value="PUA domain-like"/>
    <property type="match status" value="1"/>
</dbReference>
<dbReference type="Proteomes" id="UP000477488">
    <property type="component" value="Unassembled WGS sequence"/>
</dbReference>
<protein>
    <submittedName>
        <fullName evidence="2">ASCH domain-containing protein</fullName>
    </submittedName>
</protein>
<gene>
    <name evidence="2" type="ORF">FYJ44_11250</name>
</gene>
<organism evidence="2 3">
    <name type="scientific">Desulfovibrio porci</name>
    <dbReference type="NCBI Taxonomy" id="2605782"/>
    <lineage>
        <taxon>Bacteria</taxon>
        <taxon>Pseudomonadati</taxon>
        <taxon>Thermodesulfobacteriota</taxon>
        <taxon>Desulfovibrionia</taxon>
        <taxon>Desulfovibrionales</taxon>
        <taxon>Desulfovibrionaceae</taxon>
        <taxon>Desulfovibrio</taxon>
    </lineage>
</organism>